<dbReference type="Proteomes" id="UP000244722">
    <property type="component" value="Unassembled WGS sequence"/>
</dbReference>
<dbReference type="EMBL" id="NESQ01000017">
    <property type="protein sequence ID" value="PUU83082.1"/>
    <property type="molecule type" value="Genomic_DNA"/>
</dbReference>
<name>A0A2T7A5R3_TUBBO</name>
<reference evidence="1 2" key="1">
    <citation type="submission" date="2017-04" db="EMBL/GenBank/DDBJ databases">
        <title>Draft genome sequence of Tuber borchii Vittad., a whitish edible truffle.</title>
        <authorList>
            <consortium name="DOE Joint Genome Institute"/>
            <person name="Murat C."/>
            <person name="Kuo A."/>
            <person name="Barry K.W."/>
            <person name="Clum A."/>
            <person name="Dockter R.B."/>
            <person name="Fauchery L."/>
            <person name="Iotti M."/>
            <person name="Kohler A."/>
            <person name="Labutti K."/>
            <person name="Lindquist E.A."/>
            <person name="Lipzen A."/>
            <person name="Ohm R.A."/>
            <person name="Wang M."/>
            <person name="Grigoriev I.V."/>
            <person name="Zambonelli A."/>
            <person name="Martin F.M."/>
        </authorList>
    </citation>
    <scope>NUCLEOTIDE SEQUENCE [LARGE SCALE GENOMIC DNA]</scope>
    <source>
        <strain evidence="1 2">Tbo3840</strain>
    </source>
</reference>
<evidence type="ECO:0000313" key="2">
    <source>
        <dbReference type="Proteomes" id="UP000244722"/>
    </source>
</evidence>
<organism evidence="1 2">
    <name type="scientific">Tuber borchii</name>
    <name type="common">White truffle</name>
    <dbReference type="NCBI Taxonomy" id="42251"/>
    <lineage>
        <taxon>Eukaryota</taxon>
        <taxon>Fungi</taxon>
        <taxon>Dikarya</taxon>
        <taxon>Ascomycota</taxon>
        <taxon>Pezizomycotina</taxon>
        <taxon>Pezizomycetes</taxon>
        <taxon>Pezizales</taxon>
        <taxon>Tuberaceae</taxon>
        <taxon>Tuber</taxon>
    </lineage>
</organism>
<protein>
    <submittedName>
        <fullName evidence="1">Uncharacterized protein</fullName>
    </submittedName>
</protein>
<accession>A0A2T7A5R3</accession>
<proteinExistence type="predicted"/>
<comment type="caution">
    <text evidence="1">The sequence shown here is derived from an EMBL/GenBank/DDBJ whole genome shotgun (WGS) entry which is preliminary data.</text>
</comment>
<dbReference type="AlphaFoldDB" id="A0A2T7A5R3"/>
<evidence type="ECO:0000313" key="1">
    <source>
        <dbReference type="EMBL" id="PUU83082.1"/>
    </source>
</evidence>
<gene>
    <name evidence="1" type="ORF">B9Z19DRAFT_1061233</name>
</gene>
<sequence length="213" mass="23877">MANDRSAYMAISMIPGNTDMVLVAQLPTQLAKKLCLISRYFMPDACEEISERARLFSIPCFSHTKSLVLLFSSLQLPVTARVFVHFRKWPGFGASWVLRSLRASKQQGRTHPPIHGIGIWKEFETSRLTRGVLDKACLKAFFFLSSRNRYQGLTGPDPAKPAETRDPPTKYWLPRFQIDGFIVGTGESRARARGALPAGYGWVCTPQSHLDSS</sequence>
<keyword evidence="2" id="KW-1185">Reference proteome</keyword>